<evidence type="ECO:0000256" key="2">
    <source>
        <dbReference type="ARBA" id="ARBA00022692"/>
    </source>
</evidence>
<evidence type="ECO:0000256" key="3">
    <source>
        <dbReference type="ARBA" id="ARBA00022989"/>
    </source>
</evidence>
<keyword evidence="3 6" id="KW-1133">Transmembrane helix</keyword>
<feature type="domain" description="Rhodopsin" evidence="7">
    <location>
        <begin position="27"/>
        <end position="140"/>
    </location>
</feature>
<keyword evidence="9" id="KW-1185">Reference proteome</keyword>
<dbReference type="GeneID" id="98148416"/>
<sequence length="140" mass="15518">MDASYRGDSLLGVCIAIVPIQIVLVAARFYTRHVQHIACTLDDYVIVPALIVYSVVLKVGGLGYHLEHVQQTAPEKLEHLRKGLFASQIMCYPVIVTFAKLSIVIFYTRIFRTPKFQILSYAVGFIVVGTGIGVLFAAIF</sequence>
<dbReference type="InterPro" id="IPR052337">
    <property type="entry name" value="SAT4-like"/>
</dbReference>
<keyword evidence="4 6" id="KW-0472">Membrane</keyword>
<evidence type="ECO:0000313" key="9">
    <source>
        <dbReference type="Proteomes" id="UP001610432"/>
    </source>
</evidence>
<evidence type="ECO:0000313" key="8">
    <source>
        <dbReference type="EMBL" id="KAL2865253.1"/>
    </source>
</evidence>
<keyword evidence="2 6" id="KW-0812">Transmembrane</keyword>
<comment type="similarity">
    <text evidence="5">Belongs to the SAT4 family.</text>
</comment>
<comment type="subcellular location">
    <subcellularLocation>
        <location evidence="1">Membrane</location>
        <topology evidence="1">Multi-pass membrane protein</topology>
    </subcellularLocation>
</comment>
<proteinExistence type="inferred from homology"/>
<dbReference type="Pfam" id="PF20684">
    <property type="entry name" value="Fung_rhodopsin"/>
    <property type="match status" value="1"/>
</dbReference>
<comment type="caution">
    <text evidence="8">The sequence shown here is derived from an EMBL/GenBank/DDBJ whole genome shotgun (WGS) entry which is preliminary data.</text>
</comment>
<name>A0ABR4LL23_9EURO</name>
<feature type="transmembrane region" description="Helical" evidence="6">
    <location>
        <begin position="84"/>
        <end position="106"/>
    </location>
</feature>
<dbReference type="Proteomes" id="UP001610432">
    <property type="component" value="Unassembled WGS sequence"/>
</dbReference>
<evidence type="ECO:0000256" key="5">
    <source>
        <dbReference type="ARBA" id="ARBA00038359"/>
    </source>
</evidence>
<accession>A0ABR4LL23</accession>
<feature type="transmembrane region" description="Helical" evidence="6">
    <location>
        <begin position="43"/>
        <end position="64"/>
    </location>
</feature>
<reference evidence="8 9" key="1">
    <citation type="submission" date="2024-07" db="EMBL/GenBank/DDBJ databases">
        <title>Section-level genome sequencing and comparative genomics of Aspergillus sections Usti and Cavernicolus.</title>
        <authorList>
            <consortium name="Lawrence Berkeley National Laboratory"/>
            <person name="Nybo J.L."/>
            <person name="Vesth T.C."/>
            <person name="Theobald S."/>
            <person name="Frisvad J.C."/>
            <person name="Larsen T.O."/>
            <person name="Kjaerboelling I."/>
            <person name="Rothschild-Mancinelli K."/>
            <person name="Lyhne E.K."/>
            <person name="Kogle M.E."/>
            <person name="Barry K."/>
            <person name="Clum A."/>
            <person name="Na H."/>
            <person name="Ledsgaard L."/>
            <person name="Lin J."/>
            <person name="Lipzen A."/>
            <person name="Kuo A."/>
            <person name="Riley R."/>
            <person name="Mondo S."/>
            <person name="Labutti K."/>
            <person name="Haridas S."/>
            <person name="Pangalinan J."/>
            <person name="Salamov A.A."/>
            <person name="Simmons B.A."/>
            <person name="Magnuson J.K."/>
            <person name="Chen J."/>
            <person name="Drula E."/>
            <person name="Henrissat B."/>
            <person name="Wiebenga A."/>
            <person name="Lubbers R.J."/>
            <person name="Gomes A.C."/>
            <person name="Macurrencykelacurrency M.R."/>
            <person name="Stajich J."/>
            <person name="Grigoriev I.V."/>
            <person name="Mortensen U.H."/>
            <person name="De Vries R.P."/>
            <person name="Baker S.E."/>
            <person name="Andersen M.R."/>
        </authorList>
    </citation>
    <scope>NUCLEOTIDE SEQUENCE [LARGE SCALE GENOMIC DNA]</scope>
    <source>
        <strain evidence="8 9">CBS 449.75</strain>
    </source>
</reference>
<dbReference type="RefSeq" id="XP_070884232.1">
    <property type="nucleotide sequence ID" value="XM_071033344.1"/>
</dbReference>
<dbReference type="EMBL" id="JBFXLQ010000033">
    <property type="protein sequence ID" value="KAL2865253.1"/>
    <property type="molecule type" value="Genomic_DNA"/>
</dbReference>
<organism evidence="8 9">
    <name type="scientific">Aspergillus lucknowensis</name>
    <dbReference type="NCBI Taxonomy" id="176173"/>
    <lineage>
        <taxon>Eukaryota</taxon>
        <taxon>Fungi</taxon>
        <taxon>Dikarya</taxon>
        <taxon>Ascomycota</taxon>
        <taxon>Pezizomycotina</taxon>
        <taxon>Eurotiomycetes</taxon>
        <taxon>Eurotiomycetidae</taxon>
        <taxon>Eurotiales</taxon>
        <taxon>Aspergillaceae</taxon>
        <taxon>Aspergillus</taxon>
        <taxon>Aspergillus subgen. Nidulantes</taxon>
    </lineage>
</organism>
<evidence type="ECO:0000256" key="4">
    <source>
        <dbReference type="ARBA" id="ARBA00023136"/>
    </source>
</evidence>
<evidence type="ECO:0000259" key="7">
    <source>
        <dbReference type="Pfam" id="PF20684"/>
    </source>
</evidence>
<protein>
    <recommendedName>
        <fullName evidence="7">Rhodopsin domain-containing protein</fullName>
    </recommendedName>
</protein>
<feature type="transmembrane region" description="Helical" evidence="6">
    <location>
        <begin position="118"/>
        <end position="139"/>
    </location>
</feature>
<gene>
    <name evidence="8" type="ORF">BJX67DRAFT_382993</name>
</gene>
<evidence type="ECO:0000256" key="6">
    <source>
        <dbReference type="SAM" id="Phobius"/>
    </source>
</evidence>
<dbReference type="PANTHER" id="PTHR33048:SF47">
    <property type="entry name" value="INTEGRAL MEMBRANE PROTEIN-RELATED"/>
    <property type="match status" value="1"/>
</dbReference>
<dbReference type="InterPro" id="IPR049326">
    <property type="entry name" value="Rhodopsin_dom_fungi"/>
</dbReference>
<dbReference type="PANTHER" id="PTHR33048">
    <property type="entry name" value="PTH11-LIKE INTEGRAL MEMBRANE PROTEIN (AFU_ORTHOLOGUE AFUA_5G11245)"/>
    <property type="match status" value="1"/>
</dbReference>
<feature type="transmembrane region" description="Helical" evidence="6">
    <location>
        <begin position="12"/>
        <end position="31"/>
    </location>
</feature>
<evidence type="ECO:0000256" key="1">
    <source>
        <dbReference type="ARBA" id="ARBA00004141"/>
    </source>
</evidence>